<keyword evidence="2" id="KW-1185">Reference proteome</keyword>
<protein>
    <recommendedName>
        <fullName evidence="3">F-box domain-containing protein</fullName>
    </recommendedName>
</protein>
<sequence>MIFRDVSRRLAAPVVESSSEEFCPVTVSSVVQSLVLVDDCIEQRGGVSAFFHLLSGQLDDKLLTSPESPFFCPVFDSPNLHSSLAHWPCLRKLSLASSTPWVLHGLRWDTLKAMMSLPQLEEFSLHGLTFSPILATDATPEELEVPSLDHLTSFRYEAPSFRVSSWGTRESYPFPSEETMLRRVLEKLHLSVERLTLSSEAAPIDAMAQWEWPRLRELTLTGERWAEPRTPLLSLFSSMPYLRKLALDLSVVRGYLADPPPLWPCGHRAAFPWPDLTHLSLSNPHAEDEVFAHLPPALQSLSLCCCPHKSEKLLLDGIATIPHRYKYLVLDSSGMLGILSRCRTPRLAHLKIEYNAGDREHDLLEHLTAAFPRLTSLQIHRYRNVGNAGPQNPPVTTSDRTIDDVDFQAVESFGKSLALLASLRTFNAYLDYEDTPRPKFDRPRVRGFQYSSQDIDRFTATLHKAADVLARAMGPSVESVQLWRPRELEGYEWLAFRVVRASGPAGVEARCEEDWRVSSR</sequence>
<dbReference type="SUPFAM" id="SSF52047">
    <property type="entry name" value="RNI-like"/>
    <property type="match status" value="1"/>
</dbReference>
<evidence type="ECO:0000313" key="2">
    <source>
        <dbReference type="Proteomes" id="UP000230002"/>
    </source>
</evidence>
<dbReference type="Gene3D" id="3.80.10.10">
    <property type="entry name" value="Ribonuclease Inhibitor"/>
    <property type="match status" value="2"/>
</dbReference>
<name>A0A2G8S3P3_9APHY</name>
<comment type="caution">
    <text evidence="1">The sequence shown here is derived from an EMBL/GenBank/DDBJ whole genome shotgun (WGS) entry which is preliminary data.</text>
</comment>
<gene>
    <name evidence="1" type="ORF">GSI_09505</name>
</gene>
<evidence type="ECO:0000313" key="1">
    <source>
        <dbReference type="EMBL" id="PIL28354.1"/>
    </source>
</evidence>
<dbReference type="AlphaFoldDB" id="A0A2G8S3P3"/>
<organism evidence="1 2">
    <name type="scientific">Ganoderma sinense ZZ0214-1</name>
    <dbReference type="NCBI Taxonomy" id="1077348"/>
    <lineage>
        <taxon>Eukaryota</taxon>
        <taxon>Fungi</taxon>
        <taxon>Dikarya</taxon>
        <taxon>Basidiomycota</taxon>
        <taxon>Agaricomycotina</taxon>
        <taxon>Agaricomycetes</taxon>
        <taxon>Polyporales</taxon>
        <taxon>Polyporaceae</taxon>
        <taxon>Ganoderma</taxon>
    </lineage>
</organism>
<reference evidence="1 2" key="1">
    <citation type="journal article" date="2015" name="Sci. Rep.">
        <title>Chromosome-level genome map provides insights into diverse defense mechanisms in the medicinal fungus Ganoderma sinense.</title>
        <authorList>
            <person name="Zhu Y."/>
            <person name="Xu J."/>
            <person name="Sun C."/>
            <person name="Zhou S."/>
            <person name="Xu H."/>
            <person name="Nelson D.R."/>
            <person name="Qian J."/>
            <person name="Song J."/>
            <person name="Luo H."/>
            <person name="Xiang L."/>
            <person name="Li Y."/>
            <person name="Xu Z."/>
            <person name="Ji A."/>
            <person name="Wang L."/>
            <person name="Lu S."/>
            <person name="Hayward A."/>
            <person name="Sun W."/>
            <person name="Li X."/>
            <person name="Schwartz D.C."/>
            <person name="Wang Y."/>
            <person name="Chen S."/>
        </authorList>
    </citation>
    <scope>NUCLEOTIDE SEQUENCE [LARGE SCALE GENOMIC DNA]</scope>
    <source>
        <strain evidence="1 2">ZZ0214-1</strain>
    </source>
</reference>
<accession>A0A2G8S3P3</accession>
<dbReference type="InterPro" id="IPR032675">
    <property type="entry name" value="LRR_dom_sf"/>
</dbReference>
<dbReference type="EMBL" id="AYKW01000024">
    <property type="protein sequence ID" value="PIL28354.1"/>
    <property type="molecule type" value="Genomic_DNA"/>
</dbReference>
<proteinExistence type="predicted"/>
<dbReference type="OrthoDB" id="2799179at2759"/>
<dbReference type="Proteomes" id="UP000230002">
    <property type="component" value="Unassembled WGS sequence"/>
</dbReference>
<evidence type="ECO:0008006" key="3">
    <source>
        <dbReference type="Google" id="ProtNLM"/>
    </source>
</evidence>